<protein>
    <recommendedName>
        <fullName evidence="4">Secreted protein</fullName>
    </recommendedName>
</protein>
<dbReference type="AlphaFoldDB" id="A0A7J6VE72"/>
<organism evidence="2 3">
    <name type="scientific">Thalictrum thalictroides</name>
    <name type="common">Rue-anemone</name>
    <name type="synonym">Anemone thalictroides</name>
    <dbReference type="NCBI Taxonomy" id="46969"/>
    <lineage>
        <taxon>Eukaryota</taxon>
        <taxon>Viridiplantae</taxon>
        <taxon>Streptophyta</taxon>
        <taxon>Embryophyta</taxon>
        <taxon>Tracheophyta</taxon>
        <taxon>Spermatophyta</taxon>
        <taxon>Magnoliopsida</taxon>
        <taxon>Ranunculales</taxon>
        <taxon>Ranunculaceae</taxon>
        <taxon>Thalictroideae</taxon>
        <taxon>Thalictrum</taxon>
    </lineage>
</organism>
<dbReference type="Proteomes" id="UP000554482">
    <property type="component" value="Unassembled WGS sequence"/>
</dbReference>
<keyword evidence="3" id="KW-1185">Reference proteome</keyword>
<name>A0A7J6VE72_THATH</name>
<comment type="caution">
    <text evidence="2">The sequence shown here is derived from an EMBL/GenBank/DDBJ whole genome shotgun (WGS) entry which is preliminary data.</text>
</comment>
<evidence type="ECO:0000313" key="3">
    <source>
        <dbReference type="Proteomes" id="UP000554482"/>
    </source>
</evidence>
<gene>
    <name evidence="2" type="ORF">FRX31_027789</name>
</gene>
<keyword evidence="1" id="KW-0732">Signal</keyword>
<feature type="chain" id="PRO_5029494278" description="Secreted protein" evidence="1">
    <location>
        <begin position="18"/>
        <end position="104"/>
    </location>
</feature>
<evidence type="ECO:0000313" key="2">
    <source>
        <dbReference type="EMBL" id="KAF5182622.1"/>
    </source>
</evidence>
<evidence type="ECO:0008006" key="4">
    <source>
        <dbReference type="Google" id="ProtNLM"/>
    </source>
</evidence>
<accession>A0A7J6VE72</accession>
<reference evidence="2 3" key="1">
    <citation type="submission" date="2020-06" db="EMBL/GenBank/DDBJ databases">
        <title>Transcriptomic and genomic resources for Thalictrum thalictroides and T. hernandezii: Facilitating candidate gene discovery in an emerging model plant lineage.</title>
        <authorList>
            <person name="Arias T."/>
            <person name="Riano-Pachon D.M."/>
            <person name="Di Stilio V.S."/>
        </authorList>
    </citation>
    <scope>NUCLEOTIDE SEQUENCE [LARGE SCALE GENOMIC DNA]</scope>
    <source>
        <strain evidence="3">cv. WT478/WT964</strain>
        <tissue evidence="2">Leaves</tissue>
    </source>
</reference>
<feature type="signal peptide" evidence="1">
    <location>
        <begin position="1"/>
        <end position="17"/>
    </location>
</feature>
<proteinExistence type="predicted"/>
<dbReference type="EMBL" id="JABWDY010034507">
    <property type="protein sequence ID" value="KAF5182622.1"/>
    <property type="molecule type" value="Genomic_DNA"/>
</dbReference>
<sequence>MRFFSLCTLYHLHTLQGFVAIPAFPSVLYGDPKFREVLAFGQTLGHALCIDAKVFLRSTFPGTLICPEIFGPRVKCQSIELVVISDDARKVHQVVIRDSAAANN</sequence>
<evidence type="ECO:0000256" key="1">
    <source>
        <dbReference type="SAM" id="SignalP"/>
    </source>
</evidence>